<dbReference type="Proteomes" id="UP001240171">
    <property type="component" value="Unassembled WGS sequence"/>
</dbReference>
<evidence type="ECO:0000313" key="1">
    <source>
        <dbReference type="EMBL" id="MDO7906680.1"/>
    </source>
</evidence>
<keyword evidence="2" id="KW-1185">Reference proteome</keyword>
<reference evidence="1 2" key="1">
    <citation type="submission" date="2023-07" db="EMBL/GenBank/DDBJ databases">
        <title>Paenibacillus sp. JX-17 nov. isolated from soil.</title>
        <authorList>
            <person name="Wan Y."/>
            <person name="Liu B."/>
        </authorList>
    </citation>
    <scope>NUCLEOTIDE SEQUENCE [LARGE SCALE GENOMIC DNA]</scope>
    <source>
        <strain evidence="1 2">JX-17</strain>
    </source>
</reference>
<gene>
    <name evidence="1" type="ORF">Q5741_09625</name>
</gene>
<protein>
    <submittedName>
        <fullName evidence="1">Uncharacterized protein</fullName>
    </submittedName>
</protein>
<sequence length="90" mass="10590">MYQSHVIAGRVMEIRGDQVIVQQGDTVCSYHLRYYMLVNEESFEAEPVMETVQHYSEPDSSTAVLPYRKRWKPWIELARSSFAKKNAHRI</sequence>
<dbReference type="EMBL" id="JAUQTB010000004">
    <property type="protein sequence ID" value="MDO7906680.1"/>
    <property type="molecule type" value="Genomic_DNA"/>
</dbReference>
<organism evidence="1 2">
    <name type="scientific">Paenibacillus lacisoli</name>
    <dbReference type="NCBI Taxonomy" id="3064525"/>
    <lineage>
        <taxon>Bacteria</taxon>
        <taxon>Bacillati</taxon>
        <taxon>Bacillota</taxon>
        <taxon>Bacilli</taxon>
        <taxon>Bacillales</taxon>
        <taxon>Paenibacillaceae</taxon>
        <taxon>Paenibacillus</taxon>
    </lineage>
</organism>
<name>A0ABT9CBN8_9BACL</name>
<proteinExistence type="predicted"/>
<evidence type="ECO:0000313" key="2">
    <source>
        <dbReference type="Proteomes" id="UP001240171"/>
    </source>
</evidence>
<dbReference type="RefSeq" id="WP_305023881.1">
    <property type="nucleotide sequence ID" value="NZ_JAUQTB010000004.1"/>
</dbReference>
<accession>A0ABT9CBN8</accession>
<comment type="caution">
    <text evidence="1">The sequence shown here is derived from an EMBL/GenBank/DDBJ whole genome shotgun (WGS) entry which is preliminary data.</text>
</comment>